<feature type="chain" id="PRO_5021487527" description="Lipoprotein" evidence="2">
    <location>
        <begin position="28"/>
        <end position="286"/>
    </location>
</feature>
<feature type="region of interest" description="Disordered" evidence="1">
    <location>
        <begin position="236"/>
        <end position="261"/>
    </location>
</feature>
<evidence type="ECO:0000256" key="2">
    <source>
        <dbReference type="SAM" id="SignalP"/>
    </source>
</evidence>
<proteinExistence type="predicted"/>
<protein>
    <recommendedName>
        <fullName evidence="5">Lipoprotein</fullName>
    </recommendedName>
</protein>
<reference evidence="3 4" key="1">
    <citation type="journal article" date="2019" name="Environ. Microbiol.">
        <title>Species interactions and distinct microbial communities in high Arctic permafrost affected cryosols are associated with the CH4 and CO2 gas fluxes.</title>
        <authorList>
            <person name="Altshuler I."/>
            <person name="Hamel J."/>
            <person name="Turney S."/>
            <person name="Magnuson E."/>
            <person name="Levesque R."/>
            <person name="Greer C."/>
            <person name="Whyte L.G."/>
        </authorList>
    </citation>
    <scope>NUCLEOTIDE SEQUENCE [LARGE SCALE GENOMIC DNA]</scope>
    <source>
        <strain evidence="3 4">OWC5</strain>
    </source>
</reference>
<sequence>MSSNFFSGSAKSVFFLVLPLMGACSWAGPMAKDSAEAATSYYGSESFTLVATTPANFGFTSKAQYAPRAGQDCKTYVPGLGGEVTRHQQKTDRIDVKNIEQTERFDIPLEYHIAGCVMDLMRVDTSINGRYGTSSLDIGGDGGGISIREFVPSDVSRNALTRDTEFRGLCTWMFQLSVARIQKDGISKILSCSAANNDWTVPADYFSRNKPGGSVQKSTLKDSEVKVTFRISDEEEPSKDNRWIKTPNGWKPCQGTDNSKRCQTPPTFKTFKMNGRECTVYPSCTE</sequence>
<evidence type="ECO:0000313" key="4">
    <source>
        <dbReference type="Proteomes" id="UP000320914"/>
    </source>
</evidence>
<evidence type="ECO:0000313" key="3">
    <source>
        <dbReference type="EMBL" id="TPG84824.1"/>
    </source>
</evidence>
<comment type="caution">
    <text evidence="3">The sequence shown here is derived from an EMBL/GenBank/DDBJ whole genome shotgun (WGS) entry which is preliminary data.</text>
</comment>
<evidence type="ECO:0000256" key="1">
    <source>
        <dbReference type="SAM" id="MobiDB-lite"/>
    </source>
</evidence>
<evidence type="ECO:0008006" key="5">
    <source>
        <dbReference type="Google" id="ProtNLM"/>
    </source>
</evidence>
<dbReference type="EMBL" id="RCZA01000004">
    <property type="protein sequence ID" value="TPG84824.1"/>
    <property type="molecule type" value="Genomic_DNA"/>
</dbReference>
<feature type="signal peptide" evidence="2">
    <location>
        <begin position="1"/>
        <end position="27"/>
    </location>
</feature>
<accession>A0A502IF99</accession>
<dbReference type="Proteomes" id="UP000320914">
    <property type="component" value="Unassembled WGS sequence"/>
</dbReference>
<name>A0A502IF99_9PSED</name>
<keyword evidence="2" id="KW-0732">Signal</keyword>
<gene>
    <name evidence="3" type="ORF">EAH74_12460</name>
</gene>
<dbReference type="RefSeq" id="WP_140678711.1">
    <property type="nucleotide sequence ID" value="NZ_RCZA01000004.1"/>
</dbReference>
<organism evidence="3 4">
    <name type="scientific">Pseudomonas mandelii</name>
    <dbReference type="NCBI Taxonomy" id="75612"/>
    <lineage>
        <taxon>Bacteria</taxon>
        <taxon>Pseudomonadati</taxon>
        <taxon>Pseudomonadota</taxon>
        <taxon>Gammaproteobacteria</taxon>
        <taxon>Pseudomonadales</taxon>
        <taxon>Pseudomonadaceae</taxon>
        <taxon>Pseudomonas</taxon>
    </lineage>
</organism>
<dbReference type="AlphaFoldDB" id="A0A502IF99"/>